<dbReference type="InterPro" id="IPR026591">
    <property type="entry name" value="Sirtuin_cat_small_dom_sf"/>
</dbReference>
<keyword evidence="3 6" id="KW-0479">Metal-binding</keyword>
<keyword evidence="2" id="KW-0808">Transferase</keyword>
<evidence type="ECO:0000256" key="3">
    <source>
        <dbReference type="ARBA" id="ARBA00022723"/>
    </source>
</evidence>
<comment type="cofactor">
    <cofactor evidence="1">
        <name>Zn(2+)</name>
        <dbReference type="ChEBI" id="CHEBI:29105"/>
    </cofactor>
</comment>
<dbReference type="GO" id="GO:0005634">
    <property type="term" value="C:nucleus"/>
    <property type="evidence" value="ECO:0007669"/>
    <property type="project" value="TreeGrafter"/>
</dbReference>
<evidence type="ECO:0000256" key="5">
    <source>
        <dbReference type="ARBA" id="ARBA00023027"/>
    </source>
</evidence>
<evidence type="ECO:0000259" key="7">
    <source>
        <dbReference type="PROSITE" id="PS50305"/>
    </source>
</evidence>
<dbReference type="InterPro" id="IPR003000">
    <property type="entry name" value="Sirtuin"/>
</dbReference>
<dbReference type="PROSITE" id="PS50305">
    <property type="entry name" value="SIRTUIN"/>
    <property type="match status" value="1"/>
</dbReference>
<evidence type="ECO:0000256" key="4">
    <source>
        <dbReference type="ARBA" id="ARBA00022833"/>
    </source>
</evidence>
<dbReference type="InterPro" id="IPR050134">
    <property type="entry name" value="NAD-dep_sirtuin_deacylases"/>
</dbReference>
<evidence type="ECO:0000256" key="2">
    <source>
        <dbReference type="ARBA" id="ARBA00022679"/>
    </source>
</evidence>
<dbReference type="EMBL" id="HBGV01001651">
    <property type="protein sequence ID" value="CAD9469784.1"/>
    <property type="molecule type" value="Transcribed_RNA"/>
</dbReference>
<organism evidence="8">
    <name type="scientific">Helicotheca tamesis</name>
    <dbReference type="NCBI Taxonomy" id="374047"/>
    <lineage>
        <taxon>Eukaryota</taxon>
        <taxon>Sar</taxon>
        <taxon>Stramenopiles</taxon>
        <taxon>Ochrophyta</taxon>
        <taxon>Bacillariophyta</taxon>
        <taxon>Mediophyceae</taxon>
        <taxon>Lithodesmiophycidae</taxon>
        <taxon>Lithodesmiales</taxon>
        <taxon>Lithodesmiaceae</taxon>
        <taxon>Helicotheca</taxon>
    </lineage>
</organism>
<dbReference type="AlphaFoldDB" id="A0A7S2E0L2"/>
<dbReference type="Gene3D" id="3.30.1600.10">
    <property type="entry name" value="SIR2/SIRT2 'Small Domain"/>
    <property type="match status" value="1"/>
</dbReference>
<reference evidence="8" key="1">
    <citation type="submission" date="2021-01" db="EMBL/GenBank/DDBJ databases">
        <authorList>
            <person name="Corre E."/>
            <person name="Pelletier E."/>
            <person name="Niang G."/>
            <person name="Scheremetjew M."/>
            <person name="Finn R."/>
            <person name="Kale V."/>
            <person name="Holt S."/>
            <person name="Cochrane G."/>
            <person name="Meng A."/>
            <person name="Brown T."/>
            <person name="Cohen L."/>
        </authorList>
    </citation>
    <scope>NUCLEOTIDE SEQUENCE</scope>
    <source>
        <strain evidence="8">CCMP826</strain>
    </source>
</reference>
<keyword evidence="4 6" id="KW-0862">Zinc</keyword>
<evidence type="ECO:0000313" key="8">
    <source>
        <dbReference type="EMBL" id="CAD9469784.1"/>
    </source>
</evidence>
<dbReference type="GO" id="GO:0070403">
    <property type="term" value="F:NAD+ binding"/>
    <property type="evidence" value="ECO:0007669"/>
    <property type="project" value="InterPro"/>
</dbReference>
<accession>A0A7S2E0L2</accession>
<feature type="binding site" evidence="6">
    <location>
        <position position="191"/>
    </location>
    <ligand>
        <name>Zn(2+)</name>
        <dbReference type="ChEBI" id="CHEBI:29105"/>
    </ligand>
</feature>
<name>A0A7S2E0L2_9STRA</name>
<dbReference type="GO" id="GO:0046872">
    <property type="term" value="F:metal ion binding"/>
    <property type="evidence" value="ECO:0007669"/>
    <property type="project" value="UniProtKB-KW"/>
</dbReference>
<feature type="binding site" evidence="6">
    <location>
        <position position="194"/>
    </location>
    <ligand>
        <name>Zn(2+)</name>
        <dbReference type="ChEBI" id="CHEBI:29105"/>
    </ligand>
</feature>
<feature type="active site" description="Proton acceptor" evidence="6">
    <location>
        <position position="158"/>
    </location>
</feature>
<dbReference type="PANTHER" id="PTHR11085">
    <property type="entry name" value="NAD-DEPENDENT PROTEIN DEACYLASE SIRTUIN-5, MITOCHONDRIAL-RELATED"/>
    <property type="match status" value="1"/>
</dbReference>
<dbReference type="InterPro" id="IPR029035">
    <property type="entry name" value="DHS-like_NAD/FAD-binding_dom"/>
</dbReference>
<dbReference type="InterPro" id="IPR026590">
    <property type="entry name" value="Ssirtuin_cat_dom"/>
</dbReference>
<dbReference type="Gene3D" id="3.40.50.1220">
    <property type="entry name" value="TPP-binding domain"/>
    <property type="match status" value="1"/>
</dbReference>
<gene>
    <name evidence="8" type="ORF">HTAM1171_LOCUS1028</name>
</gene>
<dbReference type="PANTHER" id="PTHR11085:SF6">
    <property type="entry name" value="NAD-DEPENDENT PROTEIN DEACETYLASE SIRTUIN-2"/>
    <property type="match status" value="1"/>
</dbReference>
<dbReference type="SUPFAM" id="SSF52467">
    <property type="entry name" value="DHS-like NAD/FAD-binding domain"/>
    <property type="match status" value="1"/>
</dbReference>
<proteinExistence type="predicted"/>
<dbReference type="GO" id="GO:0017136">
    <property type="term" value="F:histone deacetylase activity, NAD-dependent"/>
    <property type="evidence" value="ECO:0007669"/>
    <property type="project" value="TreeGrafter"/>
</dbReference>
<evidence type="ECO:0000256" key="1">
    <source>
        <dbReference type="ARBA" id="ARBA00001947"/>
    </source>
</evidence>
<protein>
    <recommendedName>
        <fullName evidence="7">Deacetylase sirtuin-type domain-containing protein</fullName>
    </recommendedName>
</protein>
<evidence type="ECO:0000256" key="6">
    <source>
        <dbReference type="PROSITE-ProRule" id="PRU00236"/>
    </source>
</evidence>
<feature type="domain" description="Deacetylase sirtuin-type" evidence="7">
    <location>
        <begin position="14"/>
        <end position="294"/>
    </location>
</feature>
<feature type="binding site" evidence="6">
    <location>
        <position position="169"/>
    </location>
    <ligand>
        <name>Zn(2+)</name>
        <dbReference type="ChEBI" id="CHEBI:29105"/>
    </ligand>
</feature>
<keyword evidence="5" id="KW-0520">NAD</keyword>
<sequence>MCILLTDGISNNNMTHDEEKESDEVEYGGIPSISALAQALTDGRYKNIMVLSGAGISCSAGIPDFRSPDCGLYHKVDKYNLPCPEAAFDLTYYHNNPAPFISLASEIWPKEEEHTPTLTHSFVSLLHQKGLLLRNYTQNIDMLESRAGVPQDKIVECHGSFRTASCIECYEEFDIEECRRLMIDEKEAPLCQTCFALVKPDIVFAGESLPFRFDRLLRDDLQHVDLLIVIGTSLSVEPVSQIPNMIPQSCPRVLLNKELVGDFDANVGRDFFMKGNCDDNVRELSKLMGLIQELEDLNKSTAQQS</sequence>
<dbReference type="Pfam" id="PF02146">
    <property type="entry name" value="SIR2"/>
    <property type="match status" value="1"/>
</dbReference>
<feature type="binding site" evidence="6">
    <location>
        <position position="166"/>
    </location>
    <ligand>
        <name>Zn(2+)</name>
        <dbReference type="ChEBI" id="CHEBI:29105"/>
    </ligand>
</feature>